<dbReference type="AlphaFoldDB" id="A0A0M0J5Z1"/>
<feature type="compositionally biased region" description="Low complexity" evidence="2">
    <location>
        <begin position="560"/>
        <end position="594"/>
    </location>
</feature>
<dbReference type="Proteomes" id="UP000037460">
    <property type="component" value="Unassembled WGS sequence"/>
</dbReference>
<feature type="coiled-coil region" evidence="1">
    <location>
        <begin position="119"/>
        <end position="160"/>
    </location>
</feature>
<keyword evidence="4" id="KW-1185">Reference proteome</keyword>
<evidence type="ECO:0000313" key="4">
    <source>
        <dbReference type="Proteomes" id="UP000037460"/>
    </source>
</evidence>
<protein>
    <submittedName>
        <fullName evidence="3">Uncharacterized protein</fullName>
    </submittedName>
</protein>
<reference evidence="4" key="1">
    <citation type="journal article" date="2015" name="PLoS Genet.">
        <title>Genome Sequence and Transcriptome Analyses of Chrysochromulina tobin: Metabolic Tools for Enhanced Algal Fitness in the Prominent Order Prymnesiales (Haptophyceae).</title>
        <authorList>
            <person name="Hovde B.T."/>
            <person name="Deodato C.R."/>
            <person name="Hunsperger H.M."/>
            <person name="Ryken S.A."/>
            <person name="Yost W."/>
            <person name="Jha R.K."/>
            <person name="Patterson J."/>
            <person name="Monnat R.J. Jr."/>
            <person name="Barlow S.B."/>
            <person name="Starkenburg S.R."/>
            <person name="Cattolico R.A."/>
        </authorList>
    </citation>
    <scope>NUCLEOTIDE SEQUENCE</scope>
    <source>
        <strain evidence="4">CCMP291</strain>
    </source>
</reference>
<accession>A0A0M0J5Z1</accession>
<feature type="coiled-coil region" evidence="1">
    <location>
        <begin position="18"/>
        <end position="90"/>
    </location>
</feature>
<keyword evidence="1" id="KW-0175">Coiled coil</keyword>
<evidence type="ECO:0000256" key="1">
    <source>
        <dbReference type="SAM" id="Coils"/>
    </source>
</evidence>
<feature type="compositionally biased region" description="Low complexity" evidence="2">
    <location>
        <begin position="445"/>
        <end position="483"/>
    </location>
</feature>
<comment type="caution">
    <text evidence="3">The sequence shown here is derived from an EMBL/GenBank/DDBJ whole genome shotgun (WGS) entry which is preliminary data.</text>
</comment>
<evidence type="ECO:0000256" key="2">
    <source>
        <dbReference type="SAM" id="MobiDB-lite"/>
    </source>
</evidence>
<feature type="compositionally biased region" description="Basic and acidic residues" evidence="2">
    <location>
        <begin position="613"/>
        <end position="631"/>
    </location>
</feature>
<feature type="region of interest" description="Disordered" evidence="2">
    <location>
        <begin position="430"/>
        <end position="487"/>
    </location>
</feature>
<organism evidence="3 4">
    <name type="scientific">Chrysochromulina tobinii</name>
    <dbReference type="NCBI Taxonomy" id="1460289"/>
    <lineage>
        <taxon>Eukaryota</taxon>
        <taxon>Haptista</taxon>
        <taxon>Haptophyta</taxon>
        <taxon>Prymnesiophyceae</taxon>
        <taxon>Prymnesiales</taxon>
        <taxon>Chrysochromulinaceae</taxon>
        <taxon>Chrysochromulina</taxon>
    </lineage>
</organism>
<dbReference type="EMBL" id="JWZX01003317">
    <property type="protein sequence ID" value="KOO22014.1"/>
    <property type="molecule type" value="Genomic_DNA"/>
</dbReference>
<gene>
    <name evidence="3" type="ORF">Ctob_000677</name>
</gene>
<sequence length="676" mass="72657">MPMLLRSVESVYFESMTNEDAKNKMHREKVHADELNRRLREDVEKLTLQLAQEKQRRQADQSLHGDLEHNAQLMEEIVEKQKEVSAWHDEDHAILKDVHESSGCHRDVLARLTREVGRLKELQQDRTRLKKLVTTLQGRVKQLKAKLAEAEAHHKQRETELRAEVAATHDQLRAASAEAERVASAQLEALRVEHDVSAAAAAATHESHGTAMIAAIAAELTAAEGALHAKIVEVRRVSSESVDLVTQLKHEAAQTLADAQAHAKAEHETLRQEKEALAVELSVLQQRQNELLAQRAAAAHAHDEQSALLTEQVQSMRAEVSAKGAAIDSAAAELDALRSQSAQQTLSDSRAATQREWDAVQQEHKSRAALLEATTTRVEALEAADAELRAQAEVEARGRAEERRELEAAHQAALHRLEKQLRATQDELEQVNAQHRATQDELEQAHAATQAAQAVAQEAHAEATAQRTGTTQPSQAAPPTAAPMHAKMAEGAALPPLPPLGAPTMAPNYLPAVQATPLALAAALPAVLPDKENAREPPADMVPVRPTGKTTPSCKPPPLVKLAPPAVVDKPPAPKSSAAKPPAPASAKSLSAPAVVPGRSQSAPMAAPPAAKRPPERELEAEEVASKDQKRSRSLGGGGSGSEGATFNRRKSGSGSSMIKNMAASAAAASFDLFDF</sequence>
<feature type="coiled-coil region" evidence="1">
    <location>
        <begin position="260"/>
        <end position="294"/>
    </location>
</feature>
<dbReference type="PANTHER" id="PTHR23159">
    <property type="entry name" value="CENTROSOMAL PROTEIN 2"/>
    <property type="match status" value="1"/>
</dbReference>
<dbReference type="PANTHER" id="PTHR23159:SF31">
    <property type="entry name" value="CENTROSOME-ASSOCIATED PROTEIN CEP250 ISOFORM X1"/>
    <property type="match status" value="1"/>
</dbReference>
<feature type="region of interest" description="Disordered" evidence="2">
    <location>
        <begin position="531"/>
        <end position="657"/>
    </location>
</feature>
<proteinExistence type="predicted"/>
<name>A0A0M0J5Z1_9EUKA</name>
<evidence type="ECO:0000313" key="3">
    <source>
        <dbReference type="EMBL" id="KOO22014.1"/>
    </source>
</evidence>